<dbReference type="OrthoDB" id="3267750at2"/>
<keyword evidence="3" id="KW-1185">Reference proteome</keyword>
<dbReference type="EMBL" id="RKRA01000001">
    <property type="protein sequence ID" value="RPF27178.1"/>
    <property type="molecule type" value="Genomic_DNA"/>
</dbReference>
<dbReference type="RefSeq" id="WP_123916526.1">
    <property type="nucleotide sequence ID" value="NZ_RKRA01000001.1"/>
</dbReference>
<organism evidence="2 3">
    <name type="scientific">Georgenia muralis</name>
    <dbReference type="NCBI Taxonomy" id="154117"/>
    <lineage>
        <taxon>Bacteria</taxon>
        <taxon>Bacillati</taxon>
        <taxon>Actinomycetota</taxon>
        <taxon>Actinomycetes</taxon>
        <taxon>Micrococcales</taxon>
        <taxon>Bogoriellaceae</taxon>
        <taxon>Georgenia</taxon>
    </lineage>
</organism>
<sequence>MTAALAAGALAALALVLVSPPRRRARRSARPRTPPAWPRRRRRTDLDLGVVATEVATRLHAGAGVEEAWSRTLARAGLTTADGGGPAISGVPLALTRLGSSGRRLGPGAEAALPATVAACRLTHEIGAPLAQVLERTAHGLTEAGQARAARAVALAGPRASARLLGVLPAAGVLMGAAVGADPVAFLLDGGAGSACLLAGAGLMVAGHRWVAALERSARHAGD</sequence>
<name>A0A3N4ZN94_9MICO</name>
<evidence type="ECO:0000313" key="3">
    <source>
        <dbReference type="Proteomes" id="UP000280726"/>
    </source>
</evidence>
<dbReference type="Proteomes" id="UP000280726">
    <property type="component" value="Unassembled WGS sequence"/>
</dbReference>
<comment type="caution">
    <text evidence="2">The sequence shown here is derived from an EMBL/GenBank/DDBJ whole genome shotgun (WGS) entry which is preliminary data.</text>
</comment>
<protein>
    <submittedName>
        <fullName evidence="2">Tight adherence protein B</fullName>
    </submittedName>
</protein>
<gene>
    <name evidence="2" type="ORF">EDD32_1649</name>
</gene>
<feature type="region of interest" description="Disordered" evidence="1">
    <location>
        <begin position="22"/>
        <end position="41"/>
    </location>
</feature>
<dbReference type="AlphaFoldDB" id="A0A3N4ZN94"/>
<evidence type="ECO:0000313" key="2">
    <source>
        <dbReference type="EMBL" id="RPF27178.1"/>
    </source>
</evidence>
<proteinExistence type="predicted"/>
<accession>A0A3N4ZN94</accession>
<evidence type="ECO:0000256" key="1">
    <source>
        <dbReference type="SAM" id="MobiDB-lite"/>
    </source>
</evidence>
<reference evidence="2 3" key="1">
    <citation type="submission" date="2018-11" db="EMBL/GenBank/DDBJ databases">
        <title>Sequencing the genomes of 1000 actinobacteria strains.</title>
        <authorList>
            <person name="Klenk H.-P."/>
        </authorList>
    </citation>
    <scope>NUCLEOTIDE SEQUENCE [LARGE SCALE GENOMIC DNA]</scope>
    <source>
        <strain evidence="2 3">DSM 14418</strain>
    </source>
</reference>